<protein>
    <submittedName>
        <fullName evidence="1">Uncharacterized protein</fullName>
    </submittedName>
</protein>
<accession>A0A0A9HFD4</accession>
<reference evidence="1" key="1">
    <citation type="submission" date="2014-09" db="EMBL/GenBank/DDBJ databases">
        <authorList>
            <person name="Magalhaes I.L.F."/>
            <person name="Oliveira U."/>
            <person name="Santos F.R."/>
            <person name="Vidigal T.H.D.A."/>
            <person name="Brescovit A.D."/>
            <person name="Santos A.J."/>
        </authorList>
    </citation>
    <scope>NUCLEOTIDE SEQUENCE</scope>
    <source>
        <tissue evidence="1">Shoot tissue taken approximately 20 cm above the soil surface</tissue>
    </source>
</reference>
<reference evidence="1" key="2">
    <citation type="journal article" date="2015" name="Data Brief">
        <title>Shoot transcriptome of the giant reed, Arundo donax.</title>
        <authorList>
            <person name="Barrero R.A."/>
            <person name="Guerrero F.D."/>
            <person name="Moolhuijzen P."/>
            <person name="Goolsby J.A."/>
            <person name="Tidwell J."/>
            <person name="Bellgard S.E."/>
            <person name="Bellgard M.I."/>
        </authorList>
    </citation>
    <scope>NUCLEOTIDE SEQUENCE</scope>
    <source>
        <tissue evidence="1">Shoot tissue taken approximately 20 cm above the soil surface</tissue>
    </source>
</reference>
<proteinExistence type="predicted"/>
<sequence length="50" mass="5711">MRLKGNLLLEMKTEAGTCQLCQFHEFHPVVEVVRDCPVAMLLLRLPTCPE</sequence>
<organism evidence="1">
    <name type="scientific">Arundo donax</name>
    <name type="common">Giant reed</name>
    <name type="synonym">Donax arundinaceus</name>
    <dbReference type="NCBI Taxonomy" id="35708"/>
    <lineage>
        <taxon>Eukaryota</taxon>
        <taxon>Viridiplantae</taxon>
        <taxon>Streptophyta</taxon>
        <taxon>Embryophyta</taxon>
        <taxon>Tracheophyta</taxon>
        <taxon>Spermatophyta</taxon>
        <taxon>Magnoliopsida</taxon>
        <taxon>Liliopsida</taxon>
        <taxon>Poales</taxon>
        <taxon>Poaceae</taxon>
        <taxon>PACMAD clade</taxon>
        <taxon>Arundinoideae</taxon>
        <taxon>Arundineae</taxon>
        <taxon>Arundo</taxon>
    </lineage>
</organism>
<name>A0A0A9HFD4_ARUDO</name>
<dbReference type="AlphaFoldDB" id="A0A0A9HFD4"/>
<dbReference type="EMBL" id="GBRH01162424">
    <property type="protein sequence ID" value="JAE35472.1"/>
    <property type="molecule type" value="Transcribed_RNA"/>
</dbReference>
<evidence type="ECO:0000313" key="1">
    <source>
        <dbReference type="EMBL" id="JAE35472.1"/>
    </source>
</evidence>